<keyword evidence="2" id="KW-0238">DNA-binding</keyword>
<evidence type="ECO:0000256" key="1">
    <source>
        <dbReference type="ARBA" id="ARBA00005446"/>
    </source>
</evidence>
<dbReference type="InterPro" id="IPR027417">
    <property type="entry name" value="P-loop_NTPase"/>
</dbReference>
<dbReference type="SUPFAM" id="SSF52540">
    <property type="entry name" value="P-loop containing nucleoside triphosphate hydrolases"/>
    <property type="match status" value="1"/>
</dbReference>
<dbReference type="GO" id="GO:0009378">
    <property type="term" value="F:four-way junction helicase activity"/>
    <property type="evidence" value="ECO:0007669"/>
    <property type="project" value="TreeGrafter"/>
</dbReference>
<dbReference type="GO" id="GO:0000724">
    <property type="term" value="P:double-strand break repair via homologous recombination"/>
    <property type="evidence" value="ECO:0007669"/>
    <property type="project" value="TreeGrafter"/>
</dbReference>
<reference evidence="8 9" key="1">
    <citation type="submission" date="2017-11" db="EMBL/GenBank/DDBJ databases">
        <title>De novo assembly and phasing of dikaryotic genomes from two isolates of Puccinia coronata f. sp. avenae, the causal agent of oat crown rust.</title>
        <authorList>
            <person name="Miller M.E."/>
            <person name="Zhang Y."/>
            <person name="Omidvar V."/>
            <person name="Sperschneider J."/>
            <person name="Schwessinger B."/>
            <person name="Raley C."/>
            <person name="Palmer J.M."/>
            <person name="Garnica D."/>
            <person name="Upadhyaya N."/>
            <person name="Rathjen J."/>
            <person name="Taylor J.M."/>
            <person name="Park R.F."/>
            <person name="Dodds P.N."/>
            <person name="Hirsch C.D."/>
            <person name="Kianian S.F."/>
            <person name="Figueroa M."/>
        </authorList>
    </citation>
    <scope>NUCLEOTIDE SEQUENCE [LARGE SCALE GENOMIC DNA]</scope>
    <source>
        <strain evidence="8">12NC29</strain>
    </source>
</reference>
<dbReference type="OrthoDB" id="5409596at2759"/>
<feature type="region of interest" description="Disordered" evidence="6">
    <location>
        <begin position="534"/>
        <end position="569"/>
    </location>
</feature>
<feature type="domain" description="Helicase ATP-binding" evidence="7">
    <location>
        <begin position="64"/>
        <end position="239"/>
    </location>
</feature>
<dbReference type="GO" id="GO:0003677">
    <property type="term" value="F:DNA binding"/>
    <property type="evidence" value="ECO:0007669"/>
    <property type="project" value="UniProtKB-KW"/>
</dbReference>
<gene>
    <name evidence="8" type="ORF">PCANC_05668</name>
</gene>
<dbReference type="STRING" id="200324.A0A2N5VXU8"/>
<dbReference type="SMART" id="SM00487">
    <property type="entry name" value="DEXDc"/>
    <property type="match status" value="1"/>
</dbReference>
<evidence type="ECO:0000256" key="2">
    <source>
        <dbReference type="ARBA" id="ARBA00023125"/>
    </source>
</evidence>
<comment type="catalytic activity">
    <reaction evidence="4">
        <text>Couples ATP hydrolysis with the unwinding of duplex DNA by translocating in the 3'-5' direction.</text>
        <dbReference type="EC" id="5.6.2.4"/>
    </reaction>
</comment>
<evidence type="ECO:0000313" key="9">
    <source>
        <dbReference type="Proteomes" id="UP000235388"/>
    </source>
</evidence>
<organism evidence="8 9">
    <name type="scientific">Puccinia coronata f. sp. avenae</name>
    <dbReference type="NCBI Taxonomy" id="200324"/>
    <lineage>
        <taxon>Eukaryota</taxon>
        <taxon>Fungi</taxon>
        <taxon>Dikarya</taxon>
        <taxon>Basidiomycota</taxon>
        <taxon>Pucciniomycotina</taxon>
        <taxon>Pucciniomycetes</taxon>
        <taxon>Pucciniales</taxon>
        <taxon>Pucciniaceae</taxon>
        <taxon>Puccinia</taxon>
    </lineage>
</organism>
<feature type="region of interest" description="Disordered" evidence="6">
    <location>
        <begin position="1"/>
        <end position="22"/>
    </location>
</feature>
<dbReference type="Pfam" id="PF00270">
    <property type="entry name" value="DEAD"/>
    <property type="match status" value="1"/>
</dbReference>
<accession>A0A2N5VXU8</accession>
<dbReference type="GO" id="GO:0005524">
    <property type="term" value="F:ATP binding"/>
    <property type="evidence" value="ECO:0007669"/>
    <property type="project" value="InterPro"/>
</dbReference>
<dbReference type="Gene3D" id="3.40.50.300">
    <property type="entry name" value="P-loop containing nucleotide triphosphate hydrolases"/>
    <property type="match status" value="1"/>
</dbReference>
<dbReference type="PROSITE" id="PS51192">
    <property type="entry name" value="HELICASE_ATP_BIND_1"/>
    <property type="match status" value="1"/>
</dbReference>
<sequence>MPLPRANTGKNRCPHKSPHTGRTGISVAKKLLQSNDDQLKDKIATRAKEFYKGVEAKPLQIDVVANLACGRDTFLLAGTGFGKSRIAEIYHTLLPQRANGVVLVLNPLDALGNNQVEEKVGLFTAINLTKLTFNPFVANKIKHGAYNFVYLSPEIFMNNKLWDSVYFSAEFQDRLALVVVDEAHMIYIWGVVESSHGKSQSLQLLVRHKDNGTFRPYYGKIGLHLQCRNNAPLLLLSATCCLVAIEGIMKCLKLSRKTLDFFQGELVRPEIRIIRVTMTSLLASNLDLVDFYATKEIIPDEKVVPTLIYSGTRTQRNQRGRKNKLADFNKKTNQTDDDRMDALALTPVCLCVASAVDNLVGHIPLSTKDPAYQEEVKRQEAKNFVKCRCSNCLIEAGNTLAQNLKNITVHNFDAALEDQVVFPNNTKHLKRKYNQRKLTDPFEPIDTNEKLLYKSLKAHLISRFKDLYKSRRWTSGRFQASDVFGSKQGDAIVNLFNTINKSEALDPTIGREVISGKHDMLFNCIIEFKKAAGYQDSQQKRQKALEDEEERRKKVKRDNAARYRANARA</sequence>
<evidence type="ECO:0000256" key="3">
    <source>
        <dbReference type="ARBA" id="ARBA00023235"/>
    </source>
</evidence>
<name>A0A2N5VXU8_9BASI</name>
<proteinExistence type="inferred from homology"/>
<dbReference type="PANTHER" id="PTHR13710:SF105">
    <property type="entry name" value="ATP-DEPENDENT DNA HELICASE Q1"/>
    <property type="match status" value="1"/>
</dbReference>
<dbReference type="EC" id="5.6.2.4" evidence="5"/>
<dbReference type="InterPro" id="IPR011545">
    <property type="entry name" value="DEAD/DEAH_box_helicase_dom"/>
</dbReference>
<evidence type="ECO:0000256" key="4">
    <source>
        <dbReference type="ARBA" id="ARBA00034617"/>
    </source>
</evidence>
<dbReference type="Proteomes" id="UP000235388">
    <property type="component" value="Unassembled WGS sequence"/>
</dbReference>
<dbReference type="AlphaFoldDB" id="A0A2N5VXU8"/>
<evidence type="ECO:0000256" key="6">
    <source>
        <dbReference type="SAM" id="MobiDB-lite"/>
    </source>
</evidence>
<keyword evidence="3" id="KW-0413">Isomerase</keyword>
<protein>
    <recommendedName>
        <fullName evidence="5">DNA 3'-5' helicase</fullName>
        <ecNumber evidence="5">5.6.2.4</ecNumber>
    </recommendedName>
</protein>
<comment type="similarity">
    <text evidence="1">Belongs to the helicase family. RecQ subfamily.</text>
</comment>
<keyword evidence="9" id="KW-1185">Reference proteome</keyword>
<dbReference type="EMBL" id="PGCJ01000040">
    <property type="protein sequence ID" value="PLW54833.1"/>
    <property type="molecule type" value="Genomic_DNA"/>
</dbReference>
<dbReference type="PANTHER" id="PTHR13710">
    <property type="entry name" value="DNA HELICASE RECQ FAMILY MEMBER"/>
    <property type="match status" value="1"/>
</dbReference>
<evidence type="ECO:0000313" key="8">
    <source>
        <dbReference type="EMBL" id="PLW54833.1"/>
    </source>
</evidence>
<evidence type="ECO:0000256" key="5">
    <source>
        <dbReference type="ARBA" id="ARBA00034808"/>
    </source>
</evidence>
<dbReference type="GO" id="GO:0043138">
    <property type="term" value="F:3'-5' DNA helicase activity"/>
    <property type="evidence" value="ECO:0007669"/>
    <property type="project" value="UniProtKB-EC"/>
</dbReference>
<dbReference type="GO" id="GO:0005737">
    <property type="term" value="C:cytoplasm"/>
    <property type="evidence" value="ECO:0007669"/>
    <property type="project" value="TreeGrafter"/>
</dbReference>
<evidence type="ECO:0000259" key="7">
    <source>
        <dbReference type="PROSITE" id="PS51192"/>
    </source>
</evidence>
<comment type="caution">
    <text evidence="8">The sequence shown here is derived from an EMBL/GenBank/DDBJ whole genome shotgun (WGS) entry which is preliminary data.</text>
</comment>
<dbReference type="GO" id="GO:0005694">
    <property type="term" value="C:chromosome"/>
    <property type="evidence" value="ECO:0007669"/>
    <property type="project" value="TreeGrafter"/>
</dbReference>
<dbReference type="InterPro" id="IPR014001">
    <property type="entry name" value="Helicase_ATP-bd"/>
</dbReference>